<dbReference type="GeneID" id="68865369"/>
<organism evidence="2 3">
    <name type="scientific">Saccharolobus caldissimus</name>
    <dbReference type="NCBI Taxonomy" id="1702097"/>
    <lineage>
        <taxon>Archaea</taxon>
        <taxon>Thermoproteota</taxon>
        <taxon>Thermoprotei</taxon>
        <taxon>Sulfolobales</taxon>
        <taxon>Sulfolobaceae</taxon>
        <taxon>Saccharolobus</taxon>
    </lineage>
</organism>
<dbReference type="InterPro" id="IPR004802">
    <property type="entry name" value="tRNA_PsdUridine_synth_B_fam"/>
</dbReference>
<dbReference type="SMART" id="SM01136">
    <property type="entry name" value="DKCLD"/>
    <property type="match status" value="1"/>
</dbReference>
<dbReference type="GO" id="GO:0031118">
    <property type="term" value="P:rRNA pseudouridine synthesis"/>
    <property type="evidence" value="ECO:0007669"/>
    <property type="project" value="TreeGrafter"/>
</dbReference>
<dbReference type="InterPro" id="IPR012960">
    <property type="entry name" value="Dyskerin-like"/>
</dbReference>
<dbReference type="PANTHER" id="PTHR23127:SF0">
    <property type="entry name" value="H_ACA RIBONUCLEOPROTEIN COMPLEX SUBUNIT DKC1"/>
    <property type="match status" value="1"/>
</dbReference>
<dbReference type="RefSeq" id="WP_229571605.1">
    <property type="nucleotide sequence ID" value="NZ_AP025226.1"/>
</dbReference>
<dbReference type="GO" id="GO:0031120">
    <property type="term" value="P:snRNA pseudouridine synthesis"/>
    <property type="evidence" value="ECO:0007669"/>
    <property type="project" value="TreeGrafter"/>
</dbReference>
<gene>
    <name evidence="2" type="ORF">SACC_06350</name>
</gene>
<dbReference type="SUPFAM" id="SSF55120">
    <property type="entry name" value="Pseudouridine synthase"/>
    <property type="match status" value="1"/>
</dbReference>
<evidence type="ECO:0000313" key="2">
    <source>
        <dbReference type="EMBL" id="BDB97618.1"/>
    </source>
</evidence>
<dbReference type="EMBL" id="AP025226">
    <property type="protein sequence ID" value="BDB97618.1"/>
    <property type="molecule type" value="Genomic_DNA"/>
</dbReference>
<protein>
    <submittedName>
        <fullName evidence="2">tRNA pseudouridine synthase A</fullName>
    </submittedName>
</protein>
<dbReference type="KEGG" id="scas:SACC_06350"/>
<sequence length="84" mass="9757">MKLDEFIYKIDNFCGYKNNWTIIKDSESSDKYGYYPEKRPIEIYIRNSIINLDKPPGPTSHEVAYWVKKMLSVNKAGHGGTLEP</sequence>
<dbReference type="Pfam" id="PF08068">
    <property type="entry name" value="DKCLD"/>
    <property type="match status" value="1"/>
</dbReference>
<name>A0AAQ4CP87_9CREN</name>
<reference evidence="2 3" key="1">
    <citation type="journal article" date="2022" name="Microbiol. Resour. Announc.">
        <title>Complete Genome Sequence of the Hyperthermophilic and Acidophilic Archaeon Saccharolobus caldissimus Strain HS-3T.</title>
        <authorList>
            <person name="Sakai H.D."/>
            <person name="Kurosawa N."/>
        </authorList>
    </citation>
    <scope>NUCLEOTIDE SEQUENCE [LARGE SCALE GENOMIC DNA]</scope>
    <source>
        <strain evidence="2 3">JCM32116</strain>
    </source>
</reference>
<accession>A0AAQ4CP87</accession>
<dbReference type="Proteomes" id="UP001319921">
    <property type="component" value="Chromosome"/>
</dbReference>
<proteinExistence type="predicted"/>
<dbReference type="PANTHER" id="PTHR23127">
    <property type="entry name" value="CENTROMERE/MICROTUBULE BINDING PROTEIN CBF5"/>
    <property type="match status" value="1"/>
</dbReference>
<dbReference type="GO" id="GO:1990481">
    <property type="term" value="P:mRNA pseudouridine synthesis"/>
    <property type="evidence" value="ECO:0007669"/>
    <property type="project" value="TreeGrafter"/>
</dbReference>
<evidence type="ECO:0000313" key="3">
    <source>
        <dbReference type="Proteomes" id="UP001319921"/>
    </source>
</evidence>
<keyword evidence="3" id="KW-1185">Reference proteome</keyword>
<dbReference type="Gene3D" id="3.30.2350.10">
    <property type="entry name" value="Pseudouridine synthase"/>
    <property type="match status" value="1"/>
</dbReference>
<evidence type="ECO:0000259" key="1">
    <source>
        <dbReference type="SMART" id="SM01136"/>
    </source>
</evidence>
<dbReference type="InterPro" id="IPR020103">
    <property type="entry name" value="PsdUridine_synth_cat_dom_sf"/>
</dbReference>
<dbReference type="AlphaFoldDB" id="A0AAQ4CP87"/>
<dbReference type="GO" id="GO:0000495">
    <property type="term" value="P:box H/ACA sno(s)RNA 3'-end processing"/>
    <property type="evidence" value="ECO:0007669"/>
    <property type="project" value="TreeGrafter"/>
</dbReference>
<feature type="domain" description="Dyskerin-like" evidence="1">
    <location>
        <begin position="16"/>
        <end position="64"/>
    </location>
</feature>
<dbReference type="GO" id="GO:0003723">
    <property type="term" value="F:RNA binding"/>
    <property type="evidence" value="ECO:0007669"/>
    <property type="project" value="InterPro"/>
</dbReference>
<dbReference type="GO" id="GO:0009982">
    <property type="term" value="F:pseudouridine synthase activity"/>
    <property type="evidence" value="ECO:0007669"/>
    <property type="project" value="InterPro"/>
</dbReference>